<reference evidence="1" key="1">
    <citation type="submission" date="2018-05" db="EMBL/GenBank/DDBJ databases">
        <authorList>
            <person name="Lanie J.A."/>
            <person name="Ng W.-L."/>
            <person name="Kazmierczak K.M."/>
            <person name="Andrzejewski T.M."/>
            <person name="Davidsen T.M."/>
            <person name="Wayne K.J."/>
            <person name="Tettelin H."/>
            <person name="Glass J.I."/>
            <person name="Rusch D."/>
            <person name="Podicherti R."/>
            <person name="Tsui H.-C.T."/>
            <person name="Winkler M.E."/>
        </authorList>
    </citation>
    <scope>NUCLEOTIDE SEQUENCE</scope>
</reference>
<proteinExistence type="predicted"/>
<accession>A0A381UWY9</accession>
<sequence length="427" mass="48748">MRNRYIFLLLTCKILFGQLSIAGSLKPTGMFLISDQSRMDLPFRLSELKLGYTMGDFDFMLNSAVEYRWGGNNPVFDLREAYTVWFPNWGEVKFGKQIHAWGVVDGNNPTDNLNAYDYYFMFLPGTDRKIGSLSAAMVIYWDDWQLEGAIIPNHTPNRMPFNEPDFPFQISEPSKSDATDETLAYEEIENPMEYGLRLKTTLGETDIGISYFDGRDRSFSLLGIDTFNIIKIDPKIGYRATSVFGLNMVTFINDITIRAEAGYFTTENNYQESWVQFFETKAEYVQYVIQFEYRTVRSSTIGAQLIGNHVLNAVGQTVDLVTMNSTTLNADNFIPGMGTPFAMISDKSLSIVGSETFFDENLELNYNVLVNLEEKGHMTGFSAKYSVMDNLFIEGSVSYFKGDDSPENRFKQLEDFSHFQLQLAYSF</sequence>
<protein>
    <submittedName>
        <fullName evidence="1">Uncharacterized protein</fullName>
    </submittedName>
</protein>
<dbReference type="SUPFAM" id="SSF56935">
    <property type="entry name" value="Porins"/>
    <property type="match status" value="1"/>
</dbReference>
<evidence type="ECO:0000313" key="1">
    <source>
        <dbReference type="EMBL" id="SVA32645.1"/>
    </source>
</evidence>
<name>A0A381UWY9_9ZZZZ</name>
<dbReference type="EMBL" id="UINC01007316">
    <property type="protein sequence ID" value="SVA32645.1"/>
    <property type="molecule type" value="Genomic_DNA"/>
</dbReference>
<gene>
    <name evidence="1" type="ORF">METZ01_LOCUS85499</name>
</gene>
<dbReference type="AlphaFoldDB" id="A0A381UWY9"/>
<organism evidence="1">
    <name type="scientific">marine metagenome</name>
    <dbReference type="NCBI Taxonomy" id="408172"/>
    <lineage>
        <taxon>unclassified sequences</taxon>
        <taxon>metagenomes</taxon>
        <taxon>ecological metagenomes</taxon>
    </lineage>
</organism>